<dbReference type="InterPro" id="IPR013986">
    <property type="entry name" value="DExx_box_DNA_helicase_dom_sf"/>
</dbReference>
<evidence type="ECO:0000256" key="11">
    <source>
        <dbReference type="ARBA" id="ARBA00048988"/>
    </source>
</evidence>
<keyword evidence="7" id="KW-0413">Isomerase</keyword>
<feature type="domain" description="UvrD-like helicase C-terminal" evidence="14">
    <location>
        <begin position="268"/>
        <end position="525"/>
    </location>
</feature>
<dbReference type="PANTHER" id="PTHR11070">
    <property type="entry name" value="UVRD / RECB / PCRA DNA HELICASE FAMILY MEMBER"/>
    <property type="match status" value="1"/>
</dbReference>
<protein>
    <recommendedName>
        <fullName evidence="9">DNA 3'-5' helicase</fullName>
        <ecNumber evidence="9">5.6.2.4</ecNumber>
    </recommendedName>
    <alternativeName>
        <fullName evidence="10">DNA 3'-5' helicase II</fullName>
    </alternativeName>
</protein>
<proteinExistence type="inferred from homology"/>
<dbReference type="STRING" id="1562698.DESAMIL20_225"/>
<sequence>MFDSLNEQQKKAVEICDKNLLIIAGAGSGKTKTLTYKIAYILKHNLAKPHEILALTFTNKAADEMKERVASILNTNIENFYIGTFHSLSLRFLRKMGKNYTIYDKHDQEMLVKEIIQSLNLDKNKFSPSKISSYISKLKNSANIEFPTKEIEKIYNMYEEKLVNANAVDFDNILINFINELKNNNELRLRFQNQFKFILIDEYQDTNNIQYELIKQFYNSKTLVFAVGDEDQSIYAFRGANINNILSFSDDFLPCEIIKLEKNYRSTKNILNIANTIITHNKMRIGKKLYSEISGVEPIIKEFSTNREESYFVANQIKKILKENQHTSIAVLYRNNNLSRLFEEYLVQLGVFYKKIGSHKFFDKKEIKDILSFVKVAYNEKDNLSFLRSIGNFGGIGEKTIESIKNLASDLGMSLFGATSRLTQKKYAKVANFIEFVKILQKKLEFDSISKCLKFIFDEVFSNKNFYKEDLRQSNVDELIEFSKDMDIESFMESASLYDYSQNIVEQDIQATSSVSLMTIHAAKGLEFDHVFMVGLNEGILPSLYHDSAIEEERRIMYVGVTRAKKNLYLSYFLSDFHNNFISSRFLKEIGSINKNPIRRYKIGETITHKDYGSGVILNVKEEPLELKVNFFKFGLKNLTKSDII</sequence>
<comment type="catalytic activity">
    <reaction evidence="11">
        <text>ATP + H2O = ADP + phosphate + H(+)</text>
        <dbReference type="Rhea" id="RHEA:13065"/>
        <dbReference type="ChEBI" id="CHEBI:15377"/>
        <dbReference type="ChEBI" id="CHEBI:15378"/>
        <dbReference type="ChEBI" id="CHEBI:30616"/>
        <dbReference type="ChEBI" id="CHEBI:43474"/>
        <dbReference type="ChEBI" id="CHEBI:456216"/>
        <dbReference type="EC" id="5.6.2.4"/>
    </reaction>
</comment>
<reference evidence="15 16" key="1">
    <citation type="journal article" date="2017" name="Front. Microbiol.">
        <title>Genome Sequence of Desulfurella amilsii Strain TR1 and Comparative Genomics of Desulfurellaceae Family.</title>
        <authorList>
            <person name="Florentino A.P."/>
            <person name="Stams A.J."/>
            <person name="Sanchez-Andrea I."/>
        </authorList>
    </citation>
    <scope>NUCLEOTIDE SEQUENCE [LARGE SCALE GENOMIC DNA]</scope>
    <source>
        <strain evidence="15 16">TR1</strain>
    </source>
</reference>
<dbReference type="InterPro" id="IPR000212">
    <property type="entry name" value="DNA_helicase_UvrD/REP"/>
</dbReference>
<accession>A0A1X4XZZ7</accession>
<evidence type="ECO:0000256" key="4">
    <source>
        <dbReference type="ARBA" id="ARBA00022806"/>
    </source>
</evidence>
<evidence type="ECO:0000313" key="16">
    <source>
        <dbReference type="Proteomes" id="UP000194141"/>
    </source>
</evidence>
<dbReference type="GO" id="GO:0003677">
    <property type="term" value="F:DNA binding"/>
    <property type="evidence" value="ECO:0007669"/>
    <property type="project" value="UniProtKB-KW"/>
</dbReference>
<dbReference type="RefSeq" id="WP_086033038.1">
    <property type="nucleotide sequence ID" value="NZ_MDSU01000001.1"/>
</dbReference>
<dbReference type="AlphaFoldDB" id="A0A1X4XZZ7"/>
<dbReference type="Gene3D" id="1.10.10.160">
    <property type="match status" value="1"/>
</dbReference>
<keyword evidence="2 12" id="KW-0547">Nucleotide-binding</keyword>
<dbReference type="GO" id="GO:0005524">
    <property type="term" value="F:ATP binding"/>
    <property type="evidence" value="ECO:0007669"/>
    <property type="project" value="UniProtKB-UniRule"/>
</dbReference>
<evidence type="ECO:0000256" key="3">
    <source>
        <dbReference type="ARBA" id="ARBA00022801"/>
    </source>
</evidence>
<evidence type="ECO:0000256" key="5">
    <source>
        <dbReference type="ARBA" id="ARBA00022840"/>
    </source>
</evidence>
<evidence type="ECO:0000313" key="15">
    <source>
        <dbReference type="EMBL" id="OSS43117.1"/>
    </source>
</evidence>
<dbReference type="Gene3D" id="3.40.50.300">
    <property type="entry name" value="P-loop containing nucleotide triphosphate hydrolases"/>
    <property type="match status" value="2"/>
</dbReference>
<dbReference type="PROSITE" id="PS51198">
    <property type="entry name" value="UVRD_HELICASE_ATP_BIND"/>
    <property type="match status" value="1"/>
</dbReference>
<evidence type="ECO:0000256" key="9">
    <source>
        <dbReference type="ARBA" id="ARBA00034808"/>
    </source>
</evidence>
<comment type="catalytic activity">
    <reaction evidence="8">
        <text>Couples ATP hydrolysis with the unwinding of duplex DNA by translocating in the 3'-5' direction.</text>
        <dbReference type="EC" id="5.6.2.4"/>
    </reaction>
</comment>
<evidence type="ECO:0000256" key="6">
    <source>
        <dbReference type="ARBA" id="ARBA00023125"/>
    </source>
</evidence>
<keyword evidence="6" id="KW-0238">DNA-binding</keyword>
<evidence type="ECO:0000259" key="13">
    <source>
        <dbReference type="PROSITE" id="PS51198"/>
    </source>
</evidence>
<dbReference type="OrthoDB" id="9810135at2"/>
<dbReference type="Proteomes" id="UP000194141">
    <property type="component" value="Unassembled WGS sequence"/>
</dbReference>
<dbReference type="SUPFAM" id="SSF52540">
    <property type="entry name" value="P-loop containing nucleoside triphosphate hydrolases"/>
    <property type="match status" value="1"/>
</dbReference>
<dbReference type="CDD" id="cd18807">
    <property type="entry name" value="SF1_C_UvrD"/>
    <property type="match status" value="1"/>
</dbReference>
<dbReference type="InterPro" id="IPR014016">
    <property type="entry name" value="UvrD-like_ATP-bd"/>
</dbReference>
<keyword evidence="16" id="KW-1185">Reference proteome</keyword>
<keyword evidence="4 12" id="KW-0347">Helicase</keyword>
<dbReference type="GO" id="GO:0000725">
    <property type="term" value="P:recombinational repair"/>
    <property type="evidence" value="ECO:0007669"/>
    <property type="project" value="TreeGrafter"/>
</dbReference>
<dbReference type="CDD" id="cd17932">
    <property type="entry name" value="DEXQc_UvrD"/>
    <property type="match status" value="1"/>
</dbReference>
<dbReference type="Pfam" id="PF13361">
    <property type="entry name" value="UvrD_C"/>
    <property type="match status" value="1"/>
</dbReference>
<organism evidence="15 16">
    <name type="scientific">Desulfurella amilsii</name>
    <dbReference type="NCBI Taxonomy" id="1562698"/>
    <lineage>
        <taxon>Bacteria</taxon>
        <taxon>Pseudomonadati</taxon>
        <taxon>Campylobacterota</taxon>
        <taxon>Desulfurellia</taxon>
        <taxon>Desulfurellales</taxon>
        <taxon>Desulfurellaceae</taxon>
        <taxon>Desulfurella</taxon>
    </lineage>
</organism>
<dbReference type="GO" id="GO:0016887">
    <property type="term" value="F:ATP hydrolysis activity"/>
    <property type="evidence" value="ECO:0007669"/>
    <property type="project" value="RHEA"/>
</dbReference>
<dbReference type="GO" id="GO:0033202">
    <property type="term" value="C:DNA helicase complex"/>
    <property type="evidence" value="ECO:0007669"/>
    <property type="project" value="TreeGrafter"/>
</dbReference>
<dbReference type="GO" id="GO:0043138">
    <property type="term" value="F:3'-5' DNA helicase activity"/>
    <property type="evidence" value="ECO:0007669"/>
    <property type="project" value="UniProtKB-EC"/>
</dbReference>
<dbReference type="InterPro" id="IPR014017">
    <property type="entry name" value="DNA_helicase_UvrD-like_C"/>
</dbReference>
<comment type="caution">
    <text evidence="15">The sequence shown here is derived from an EMBL/GenBank/DDBJ whole genome shotgun (WGS) entry which is preliminary data.</text>
</comment>
<evidence type="ECO:0000259" key="14">
    <source>
        <dbReference type="PROSITE" id="PS51217"/>
    </source>
</evidence>
<evidence type="ECO:0000256" key="2">
    <source>
        <dbReference type="ARBA" id="ARBA00022741"/>
    </source>
</evidence>
<evidence type="ECO:0000256" key="12">
    <source>
        <dbReference type="PROSITE-ProRule" id="PRU00560"/>
    </source>
</evidence>
<evidence type="ECO:0000256" key="7">
    <source>
        <dbReference type="ARBA" id="ARBA00023235"/>
    </source>
</evidence>
<dbReference type="PROSITE" id="PS51217">
    <property type="entry name" value="UVRD_HELICASE_CTER"/>
    <property type="match status" value="1"/>
</dbReference>
<dbReference type="EMBL" id="MDSU01000001">
    <property type="protein sequence ID" value="OSS43117.1"/>
    <property type="molecule type" value="Genomic_DNA"/>
</dbReference>
<dbReference type="Pfam" id="PF00580">
    <property type="entry name" value="UvrD-helicase"/>
    <property type="match status" value="1"/>
</dbReference>
<feature type="domain" description="UvrD-like helicase ATP-binding" evidence="13">
    <location>
        <begin position="3"/>
        <end position="267"/>
    </location>
</feature>
<dbReference type="EC" id="5.6.2.4" evidence="9"/>
<keyword evidence="3 12" id="KW-0378">Hydrolase</keyword>
<feature type="binding site" evidence="12">
    <location>
        <begin position="24"/>
        <end position="31"/>
    </location>
    <ligand>
        <name>ATP</name>
        <dbReference type="ChEBI" id="CHEBI:30616"/>
    </ligand>
</feature>
<comment type="similarity">
    <text evidence="1">Belongs to the helicase family. UvrD subfamily.</text>
</comment>
<dbReference type="Gene3D" id="1.10.486.10">
    <property type="entry name" value="PCRA, domain 4"/>
    <property type="match status" value="1"/>
</dbReference>
<evidence type="ECO:0000256" key="1">
    <source>
        <dbReference type="ARBA" id="ARBA00009922"/>
    </source>
</evidence>
<name>A0A1X4XZZ7_9BACT</name>
<dbReference type="InterPro" id="IPR027417">
    <property type="entry name" value="P-loop_NTPase"/>
</dbReference>
<gene>
    <name evidence="15" type="ORF">DESAMIL20_225</name>
</gene>
<evidence type="ECO:0000256" key="10">
    <source>
        <dbReference type="ARBA" id="ARBA00034923"/>
    </source>
</evidence>
<evidence type="ECO:0000256" key="8">
    <source>
        <dbReference type="ARBA" id="ARBA00034617"/>
    </source>
</evidence>
<dbReference type="GO" id="GO:0005829">
    <property type="term" value="C:cytosol"/>
    <property type="evidence" value="ECO:0007669"/>
    <property type="project" value="TreeGrafter"/>
</dbReference>
<dbReference type="PANTHER" id="PTHR11070:SF2">
    <property type="entry name" value="ATP-DEPENDENT DNA HELICASE SRS2"/>
    <property type="match status" value="1"/>
</dbReference>
<keyword evidence="5 12" id="KW-0067">ATP-binding</keyword>